<dbReference type="Proteomes" id="UP000243606">
    <property type="component" value="Unassembled WGS sequence"/>
</dbReference>
<dbReference type="AlphaFoldDB" id="A0A1I3JN45"/>
<sequence length="245" mass="26883">MAKIRHFCRSLFLSLFFVFLFYSAFKNGNTNILLTSVVSLFVCGIAYLVLKILAFMLGPVGRFFINPSKITIEKDLIFASGSSEESDKLSKLGVATKFASLAMAGAMSEKGRKIGRNVYLGAATMIPSSYKKTNNFITFFHKNGLSGSFSADAKTCESIITAVNQEDIKLVAEYTIYLKDAKVNPVLVKEEVKNELQALMLEITKQADIAKSGSSAKSRQGAVSVHESLLKKSRNLNMLLDFISA</sequence>
<feature type="transmembrane region" description="Helical" evidence="1">
    <location>
        <begin position="7"/>
        <end position="25"/>
    </location>
</feature>
<organism evidence="2 3">
    <name type="scientific">Pseudomonas guineae</name>
    <dbReference type="NCBI Taxonomy" id="425504"/>
    <lineage>
        <taxon>Bacteria</taxon>
        <taxon>Pseudomonadati</taxon>
        <taxon>Pseudomonadota</taxon>
        <taxon>Gammaproteobacteria</taxon>
        <taxon>Pseudomonadales</taxon>
        <taxon>Pseudomonadaceae</taxon>
        <taxon>Pseudomonas</taxon>
    </lineage>
</organism>
<keyword evidence="1" id="KW-0472">Membrane</keyword>
<dbReference type="RefSeq" id="WP_090242474.1">
    <property type="nucleotide sequence ID" value="NZ_FOQL01000003.1"/>
</dbReference>
<gene>
    <name evidence="2" type="ORF">SAMN05216206_2555</name>
</gene>
<evidence type="ECO:0000313" key="2">
    <source>
        <dbReference type="EMBL" id="SFI61692.1"/>
    </source>
</evidence>
<evidence type="ECO:0000256" key="1">
    <source>
        <dbReference type="SAM" id="Phobius"/>
    </source>
</evidence>
<feature type="transmembrane region" description="Helical" evidence="1">
    <location>
        <begin position="31"/>
        <end position="50"/>
    </location>
</feature>
<protein>
    <submittedName>
        <fullName evidence="2">Uncharacterized protein</fullName>
    </submittedName>
</protein>
<dbReference type="STRING" id="425504.SAMN05216206_2555"/>
<dbReference type="EMBL" id="FOQL01000003">
    <property type="protein sequence ID" value="SFI61692.1"/>
    <property type="molecule type" value="Genomic_DNA"/>
</dbReference>
<accession>A0A1I3JN45</accession>
<evidence type="ECO:0000313" key="3">
    <source>
        <dbReference type="Proteomes" id="UP000243606"/>
    </source>
</evidence>
<keyword evidence="3" id="KW-1185">Reference proteome</keyword>
<keyword evidence="1" id="KW-0812">Transmembrane</keyword>
<keyword evidence="1" id="KW-1133">Transmembrane helix</keyword>
<name>A0A1I3JN45_9PSED</name>
<reference evidence="3" key="1">
    <citation type="submission" date="2016-10" db="EMBL/GenBank/DDBJ databases">
        <authorList>
            <person name="Varghese N."/>
            <person name="Submissions S."/>
        </authorList>
    </citation>
    <scope>NUCLEOTIDE SEQUENCE [LARGE SCALE GENOMIC DNA]</scope>
    <source>
        <strain evidence="3">LMG 24016</strain>
    </source>
</reference>
<proteinExistence type="predicted"/>